<feature type="region of interest" description="Disordered" evidence="1">
    <location>
        <begin position="1"/>
        <end position="24"/>
    </location>
</feature>
<organism evidence="2 3">
    <name type="scientific">Venturia nashicola</name>
    <dbReference type="NCBI Taxonomy" id="86259"/>
    <lineage>
        <taxon>Eukaryota</taxon>
        <taxon>Fungi</taxon>
        <taxon>Dikarya</taxon>
        <taxon>Ascomycota</taxon>
        <taxon>Pezizomycotina</taxon>
        <taxon>Dothideomycetes</taxon>
        <taxon>Pleosporomycetidae</taxon>
        <taxon>Venturiales</taxon>
        <taxon>Venturiaceae</taxon>
        <taxon>Venturia</taxon>
    </lineage>
</organism>
<evidence type="ECO:0000313" key="3">
    <source>
        <dbReference type="Proteomes" id="UP000298493"/>
    </source>
</evidence>
<feature type="compositionally biased region" description="Basic and acidic residues" evidence="1">
    <location>
        <begin position="60"/>
        <end position="71"/>
    </location>
</feature>
<dbReference type="EMBL" id="SNSC02000004">
    <property type="protein sequence ID" value="TID25244.1"/>
    <property type="molecule type" value="Genomic_DNA"/>
</dbReference>
<proteinExistence type="predicted"/>
<evidence type="ECO:0000256" key="1">
    <source>
        <dbReference type="SAM" id="MobiDB-lite"/>
    </source>
</evidence>
<sequence>MATNQPAGAHGAGAGHGASTAGNDAGNIIKESAAKIHGLGEAIRGNINTFADSAVGTDSTKSRNVTERGMEEINTGKYQGTGAGVTPVDTKAERVNRDLQGEGGHVGTGQSAYTTTGATAGNTTSDRVV</sequence>
<gene>
    <name evidence="2" type="ORF">E6O75_ATG04449</name>
</gene>
<feature type="compositionally biased region" description="Low complexity" evidence="1">
    <location>
        <begin position="108"/>
        <end position="129"/>
    </location>
</feature>
<dbReference type="AlphaFoldDB" id="A0A4Z1PRG9"/>
<dbReference type="Proteomes" id="UP000298493">
    <property type="component" value="Unassembled WGS sequence"/>
</dbReference>
<protein>
    <submittedName>
        <fullName evidence="2">Uncharacterized protein</fullName>
    </submittedName>
</protein>
<feature type="region of interest" description="Disordered" evidence="1">
    <location>
        <begin position="52"/>
        <end position="129"/>
    </location>
</feature>
<reference evidence="2 3" key="1">
    <citation type="submission" date="2019-04" db="EMBL/GenBank/DDBJ databases">
        <title>High contiguity whole genome sequence and gene annotation resource for two Venturia nashicola isolates.</title>
        <authorList>
            <person name="Prokchorchik M."/>
            <person name="Won K."/>
            <person name="Lee Y."/>
            <person name="Choi E.D."/>
            <person name="Segonzac C."/>
            <person name="Sohn K.H."/>
        </authorList>
    </citation>
    <scope>NUCLEOTIDE SEQUENCE [LARGE SCALE GENOMIC DNA]</scope>
    <source>
        <strain evidence="2 3">PRI2</strain>
    </source>
</reference>
<comment type="caution">
    <text evidence="2">The sequence shown here is derived from an EMBL/GenBank/DDBJ whole genome shotgun (WGS) entry which is preliminary data.</text>
</comment>
<feature type="compositionally biased region" description="Basic and acidic residues" evidence="1">
    <location>
        <begin position="90"/>
        <end position="100"/>
    </location>
</feature>
<evidence type="ECO:0000313" key="2">
    <source>
        <dbReference type="EMBL" id="TID25244.1"/>
    </source>
</evidence>
<accession>A0A4Z1PRG9</accession>
<keyword evidence="3" id="KW-1185">Reference proteome</keyword>
<name>A0A4Z1PRG9_9PEZI</name>
<dbReference type="STRING" id="86259.A0A4Z1PRG9"/>